<sequence length="95" mass="10333">MDARAYLLREKEKDSGLSVFIATAVSPPECAAKFDRCFGVASLHVGRIRDIGLDVVPDKVNHACIIGLPYREDNAAAAQRLAGLLGKQSRIVWLP</sequence>
<gene>
    <name evidence="1" type="ORF">ENR15_04090</name>
</gene>
<dbReference type="AlphaFoldDB" id="A0A7C3VF11"/>
<dbReference type="EMBL" id="DSPX01000039">
    <property type="protein sequence ID" value="HGF99853.1"/>
    <property type="molecule type" value="Genomic_DNA"/>
</dbReference>
<evidence type="ECO:0000313" key="1">
    <source>
        <dbReference type="EMBL" id="HGF99853.1"/>
    </source>
</evidence>
<name>A0A7C3VF11_9CYAN</name>
<accession>A0A7C3VF11</accession>
<reference evidence="1" key="1">
    <citation type="journal article" date="2020" name="mSystems">
        <title>Genome- and Community-Level Interaction Insights into Carbon Utilization and Element Cycling Functions of Hydrothermarchaeota in Hydrothermal Sediment.</title>
        <authorList>
            <person name="Zhou Z."/>
            <person name="Liu Y."/>
            <person name="Xu W."/>
            <person name="Pan J."/>
            <person name="Luo Z.H."/>
            <person name="Li M."/>
        </authorList>
    </citation>
    <scope>NUCLEOTIDE SEQUENCE [LARGE SCALE GENOMIC DNA]</scope>
    <source>
        <strain evidence="1">SpSt-374</strain>
    </source>
</reference>
<comment type="caution">
    <text evidence="1">The sequence shown here is derived from an EMBL/GenBank/DDBJ whole genome shotgun (WGS) entry which is preliminary data.</text>
</comment>
<protein>
    <submittedName>
        <fullName evidence="1">Uncharacterized protein</fullName>
    </submittedName>
</protein>
<proteinExistence type="predicted"/>
<organism evidence="1">
    <name type="scientific">Planktothricoides sp. SpSt-374</name>
    <dbReference type="NCBI Taxonomy" id="2282167"/>
    <lineage>
        <taxon>Bacteria</taxon>
        <taxon>Bacillati</taxon>
        <taxon>Cyanobacteriota</taxon>
        <taxon>Cyanophyceae</taxon>
        <taxon>Oscillatoriophycideae</taxon>
        <taxon>Oscillatoriales</taxon>
        <taxon>Oscillatoriaceae</taxon>
        <taxon>Planktothricoides</taxon>
    </lineage>
</organism>